<dbReference type="AlphaFoldDB" id="A0A9N9AJL6"/>
<dbReference type="Gene3D" id="3.40.50.300">
    <property type="entry name" value="P-loop containing nucleotide triphosphate hydrolases"/>
    <property type="match status" value="1"/>
</dbReference>
<dbReference type="OrthoDB" id="8954335at2759"/>
<dbReference type="InterPro" id="IPR027417">
    <property type="entry name" value="P-loop_NTPase"/>
</dbReference>
<proteinExistence type="predicted"/>
<dbReference type="Proteomes" id="UP000789706">
    <property type="component" value="Unassembled WGS sequence"/>
</dbReference>
<evidence type="ECO:0000313" key="1">
    <source>
        <dbReference type="EMBL" id="CAG8532768.1"/>
    </source>
</evidence>
<sequence length="310" mass="35322">MSNAPQQCILAIGKTGNGKIFTGTIFGASTIVGHKTTSKTDEVAVHDCGNGRFYVDTFGFDDSDEKKSDAETARKILRSMESILNKAFMMLAKEIARKFYKTKHGEFPCNDEDLLKKPLIFAILLLKSLPRTNLYVRINFISDGLNGDNVFKSSETERILAKYESLMRDHFEYPIPLTFQRFKCLKCPEDTDQRLAVAKCHLYGELIHSKKRKDVRDRSVGASIFRVVTVGIVDLYDERRRPYNYRCCGRDRDSQGCTPKCCISVFACCRKDNNGCINGHTCCNKPVGSTRCRERYKCCQRLEPCTKLYE</sequence>
<gene>
    <name evidence="1" type="ORF">DEBURN_LOCUS6223</name>
</gene>
<comment type="caution">
    <text evidence="1">The sequence shown here is derived from an EMBL/GenBank/DDBJ whole genome shotgun (WGS) entry which is preliminary data.</text>
</comment>
<reference evidence="1" key="1">
    <citation type="submission" date="2021-06" db="EMBL/GenBank/DDBJ databases">
        <authorList>
            <person name="Kallberg Y."/>
            <person name="Tangrot J."/>
            <person name="Rosling A."/>
        </authorList>
    </citation>
    <scope>NUCLEOTIDE SEQUENCE</scope>
    <source>
        <strain evidence="1">AZ414A</strain>
    </source>
</reference>
<name>A0A9N9AJL6_9GLOM</name>
<organism evidence="1 2">
    <name type="scientific">Diversispora eburnea</name>
    <dbReference type="NCBI Taxonomy" id="1213867"/>
    <lineage>
        <taxon>Eukaryota</taxon>
        <taxon>Fungi</taxon>
        <taxon>Fungi incertae sedis</taxon>
        <taxon>Mucoromycota</taxon>
        <taxon>Glomeromycotina</taxon>
        <taxon>Glomeromycetes</taxon>
        <taxon>Diversisporales</taxon>
        <taxon>Diversisporaceae</taxon>
        <taxon>Diversispora</taxon>
    </lineage>
</organism>
<accession>A0A9N9AJL6</accession>
<keyword evidence="2" id="KW-1185">Reference proteome</keyword>
<evidence type="ECO:0000313" key="2">
    <source>
        <dbReference type="Proteomes" id="UP000789706"/>
    </source>
</evidence>
<dbReference type="EMBL" id="CAJVPK010000620">
    <property type="protein sequence ID" value="CAG8532768.1"/>
    <property type="molecule type" value="Genomic_DNA"/>
</dbReference>
<protein>
    <submittedName>
        <fullName evidence="1">8240_t:CDS:1</fullName>
    </submittedName>
</protein>